<reference evidence="1 2" key="1">
    <citation type="submission" date="2013-02" db="EMBL/GenBank/DDBJ databases">
        <authorList>
            <person name="Genoscope - CEA"/>
        </authorList>
    </citation>
    <scope>NUCLEOTIDE SEQUENCE [LARGE SCALE GENOMIC DNA]</scope>
    <source>
        <strain evidence="1 2">STM 2683</strain>
    </source>
</reference>
<accession>M5ERG6</accession>
<gene>
    <name evidence="1" type="ORF">MESS2_410035</name>
</gene>
<evidence type="ECO:0000313" key="1">
    <source>
        <dbReference type="EMBL" id="CCV06872.1"/>
    </source>
</evidence>
<sequence>MLSSFRQPSVGHRLKATRRSRLKPMKISGNFQLLANTSSIIYLMRLKVRTLSFAPKCRCDEFREPAQSFVYRGEVSRTRFTNREPGHE</sequence>
<proteinExistence type="predicted"/>
<organism evidence="1 2">
    <name type="scientific">Mesorhizobium metallidurans STM 2683</name>
    <dbReference type="NCBI Taxonomy" id="1297569"/>
    <lineage>
        <taxon>Bacteria</taxon>
        <taxon>Pseudomonadati</taxon>
        <taxon>Pseudomonadota</taxon>
        <taxon>Alphaproteobacteria</taxon>
        <taxon>Hyphomicrobiales</taxon>
        <taxon>Phyllobacteriaceae</taxon>
        <taxon>Mesorhizobium</taxon>
    </lineage>
</organism>
<name>M5ERG6_9HYPH</name>
<dbReference type="EMBL" id="CAUM01000108">
    <property type="protein sequence ID" value="CCV06872.1"/>
    <property type="molecule type" value="Genomic_DNA"/>
</dbReference>
<dbReference type="Proteomes" id="UP000012062">
    <property type="component" value="Unassembled WGS sequence"/>
</dbReference>
<comment type="caution">
    <text evidence="1">The sequence shown here is derived from an EMBL/GenBank/DDBJ whole genome shotgun (WGS) entry which is preliminary data.</text>
</comment>
<protein>
    <submittedName>
        <fullName evidence="1">Uncharacterized protein</fullName>
    </submittedName>
</protein>
<keyword evidence="2" id="KW-1185">Reference proteome</keyword>
<evidence type="ECO:0000313" key="2">
    <source>
        <dbReference type="Proteomes" id="UP000012062"/>
    </source>
</evidence>
<dbReference type="AlphaFoldDB" id="M5ERG6"/>